<reference evidence="2 3" key="1">
    <citation type="journal article" date="2024" name="J Genomics">
        <title>Draft genome sequencing and assembly of Favolaschia claudopus CIRM-BRFM 2984 isolated from oak limbs.</title>
        <authorList>
            <person name="Navarro D."/>
            <person name="Drula E."/>
            <person name="Chaduli D."/>
            <person name="Cazenave R."/>
            <person name="Ahrendt S."/>
            <person name="Wang J."/>
            <person name="Lipzen A."/>
            <person name="Daum C."/>
            <person name="Barry K."/>
            <person name="Grigoriev I.V."/>
            <person name="Favel A."/>
            <person name="Rosso M.N."/>
            <person name="Martin F."/>
        </authorList>
    </citation>
    <scope>NUCLEOTIDE SEQUENCE [LARGE SCALE GENOMIC DNA]</scope>
    <source>
        <strain evidence="2 3">CIRM-BRFM 2984</strain>
    </source>
</reference>
<dbReference type="AlphaFoldDB" id="A0AAW0BJ26"/>
<dbReference type="Proteomes" id="UP001362999">
    <property type="component" value="Unassembled WGS sequence"/>
</dbReference>
<evidence type="ECO:0000256" key="1">
    <source>
        <dbReference type="SAM" id="MobiDB-lite"/>
    </source>
</evidence>
<feature type="region of interest" description="Disordered" evidence="1">
    <location>
        <begin position="170"/>
        <end position="204"/>
    </location>
</feature>
<dbReference type="EMBL" id="JAWWNJ010000031">
    <property type="protein sequence ID" value="KAK7026532.1"/>
    <property type="molecule type" value="Genomic_DNA"/>
</dbReference>
<organism evidence="2 3">
    <name type="scientific">Favolaschia claudopus</name>
    <dbReference type="NCBI Taxonomy" id="2862362"/>
    <lineage>
        <taxon>Eukaryota</taxon>
        <taxon>Fungi</taxon>
        <taxon>Dikarya</taxon>
        <taxon>Basidiomycota</taxon>
        <taxon>Agaricomycotina</taxon>
        <taxon>Agaricomycetes</taxon>
        <taxon>Agaricomycetidae</taxon>
        <taxon>Agaricales</taxon>
        <taxon>Marasmiineae</taxon>
        <taxon>Mycenaceae</taxon>
        <taxon>Favolaschia</taxon>
    </lineage>
</organism>
<feature type="compositionally biased region" description="Polar residues" evidence="1">
    <location>
        <begin position="83"/>
        <end position="99"/>
    </location>
</feature>
<keyword evidence="3" id="KW-1185">Reference proteome</keyword>
<proteinExistence type="predicted"/>
<name>A0AAW0BJ26_9AGAR</name>
<feature type="compositionally biased region" description="Basic and acidic residues" evidence="1">
    <location>
        <begin position="184"/>
        <end position="197"/>
    </location>
</feature>
<feature type="region of interest" description="Disordered" evidence="1">
    <location>
        <begin position="68"/>
        <end position="99"/>
    </location>
</feature>
<feature type="compositionally biased region" description="Pro residues" evidence="1">
    <location>
        <begin position="334"/>
        <end position="346"/>
    </location>
</feature>
<feature type="compositionally biased region" description="Acidic residues" evidence="1">
    <location>
        <begin position="290"/>
        <end position="303"/>
    </location>
</feature>
<evidence type="ECO:0000313" key="2">
    <source>
        <dbReference type="EMBL" id="KAK7026532.1"/>
    </source>
</evidence>
<protein>
    <submittedName>
        <fullName evidence="2">Uncharacterized protein</fullName>
    </submittedName>
</protein>
<feature type="region of interest" description="Disordered" evidence="1">
    <location>
        <begin position="273"/>
        <end position="348"/>
    </location>
</feature>
<comment type="caution">
    <text evidence="2">The sequence shown here is derived from an EMBL/GenBank/DDBJ whole genome shotgun (WGS) entry which is preliminary data.</text>
</comment>
<feature type="compositionally biased region" description="Basic and acidic residues" evidence="1">
    <location>
        <begin position="304"/>
        <end position="321"/>
    </location>
</feature>
<accession>A0AAW0BJ26</accession>
<sequence length="399" mass="44525">MSDPNRFVTSKRKRHYWRPDFGGSWMGPPDDRVWCLGWTGLTGLPLPGMSPTTKMLWTWAPLQWRPDVVSPQNAGPAPPQPSHPSIRQSNRCQDSFAPQNSFPPGYLGGSFFPGPITPTWPDYSLQFGIWASSARLEVTGTPLLVPRPDETDTTDDSAPYEYRRELNPDVRGRGIRGSTYAPRSRHDGGRGRNDNFRGRGPAAEPLRRALRRLVLATRPQQARAHQRDEYDHFLGDDDGAKLYSPRRHPPSIAMTAGYRRLWKGASSLTHLLPETTPRGYPILPPVPAEPGDDSEYPSEESDSDDKRQEKKKAAMIKERNRQAAAVAQLAPSDPSFPRPYPTPAPPSAGMFGRLSFDQIDDARSVTKLVGCRGCERLLHGGAPHHVLRREYPPHPDLLG</sequence>
<evidence type="ECO:0000313" key="3">
    <source>
        <dbReference type="Proteomes" id="UP001362999"/>
    </source>
</evidence>
<gene>
    <name evidence="2" type="ORF">R3P38DRAFT_2777291</name>
</gene>